<dbReference type="SUPFAM" id="SSF51161">
    <property type="entry name" value="Trimeric LpxA-like enzymes"/>
    <property type="match status" value="1"/>
</dbReference>
<dbReference type="Pfam" id="PF00132">
    <property type="entry name" value="Hexapep"/>
    <property type="match status" value="1"/>
</dbReference>
<dbReference type="PANTHER" id="PTHR23416:SF78">
    <property type="entry name" value="LIPOPOLYSACCHARIDE BIOSYNTHESIS O-ACETYL TRANSFERASE WBBJ-RELATED"/>
    <property type="match status" value="1"/>
</dbReference>
<evidence type="ECO:0000313" key="2">
    <source>
        <dbReference type="EMBL" id="UTI66486.1"/>
    </source>
</evidence>
<keyword evidence="3" id="KW-1185">Reference proteome</keyword>
<dbReference type="InterPro" id="IPR011004">
    <property type="entry name" value="Trimer_LpxA-like_sf"/>
</dbReference>
<dbReference type="EMBL" id="CP098502">
    <property type="protein sequence ID" value="UTI66486.1"/>
    <property type="molecule type" value="Genomic_DNA"/>
</dbReference>
<evidence type="ECO:0000313" key="3">
    <source>
        <dbReference type="Proteomes" id="UP001056035"/>
    </source>
</evidence>
<evidence type="ECO:0000256" key="1">
    <source>
        <dbReference type="SAM" id="MobiDB-lite"/>
    </source>
</evidence>
<sequence>MEPVLSPQAAGATEAPPVDDAGNVRRGPAPLAGGPLAFWRFARAHGMVNRYYVVLIARLFWLKLRFRGRLKTDGLAFICPGVHFEIGPDATVHLGRWSWLGHGTKVRCHEGEVAIGAKSVLGQECTISCYQHVSIGRECIIADRAMFIDFDHGVVDEERAIREQGIYMRDVRVGHNVWIGYGASFLRGVTVGDNAVVGTNAVVTRDVPANAVSAGAPARVVRMRDEPATLRWV</sequence>
<dbReference type="InterPro" id="IPR051159">
    <property type="entry name" value="Hexapeptide_acetyltransf"/>
</dbReference>
<dbReference type="InterPro" id="IPR001451">
    <property type="entry name" value="Hexapep"/>
</dbReference>
<organism evidence="2 3">
    <name type="scientific">Paraconexibacter antarcticus</name>
    <dbReference type="NCBI Taxonomy" id="2949664"/>
    <lineage>
        <taxon>Bacteria</taxon>
        <taxon>Bacillati</taxon>
        <taxon>Actinomycetota</taxon>
        <taxon>Thermoleophilia</taxon>
        <taxon>Solirubrobacterales</taxon>
        <taxon>Paraconexibacteraceae</taxon>
        <taxon>Paraconexibacter</taxon>
    </lineage>
</organism>
<dbReference type="Proteomes" id="UP001056035">
    <property type="component" value="Chromosome"/>
</dbReference>
<keyword evidence="2" id="KW-0808">Transferase</keyword>
<reference evidence="2 3" key="1">
    <citation type="submission" date="2022-06" db="EMBL/GenBank/DDBJ databases">
        <title>Paraconexibacter antarcticus.</title>
        <authorList>
            <person name="Kim C.S."/>
        </authorList>
    </citation>
    <scope>NUCLEOTIDE SEQUENCE [LARGE SCALE GENOMIC DNA]</scope>
    <source>
        <strain evidence="2 3">02-257</strain>
    </source>
</reference>
<dbReference type="RefSeq" id="WP_254573157.1">
    <property type="nucleotide sequence ID" value="NZ_CP098502.1"/>
</dbReference>
<protein>
    <submittedName>
        <fullName evidence="2">Acyltransferase</fullName>
    </submittedName>
</protein>
<dbReference type="Gene3D" id="2.160.10.10">
    <property type="entry name" value="Hexapeptide repeat proteins"/>
    <property type="match status" value="1"/>
</dbReference>
<dbReference type="CDD" id="cd04647">
    <property type="entry name" value="LbH_MAT_like"/>
    <property type="match status" value="1"/>
</dbReference>
<dbReference type="GO" id="GO:0016746">
    <property type="term" value="F:acyltransferase activity"/>
    <property type="evidence" value="ECO:0007669"/>
    <property type="project" value="UniProtKB-KW"/>
</dbReference>
<name>A0ABY5DWU9_9ACTN</name>
<proteinExistence type="predicted"/>
<feature type="region of interest" description="Disordered" evidence="1">
    <location>
        <begin position="1"/>
        <end position="24"/>
    </location>
</feature>
<accession>A0ABY5DWU9</accession>
<gene>
    <name evidence="2" type="ORF">NBH00_09800</name>
</gene>
<dbReference type="PANTHER" id="PTHR23416">
    <property type="entry name" value="SIALIC ACID SYNTHASE-RELATED"/>
    <property type="match status" value="1"/>
</dbReference>
<keyword evidence="2" id="KW-0012">Acyltransferase</keyword>